<protein>
    <submittedName>
        <fullName evidence="1">Uncharacterized protein</fullName>
    </submittedName>
</protein>
<reference evidence="1" key="2">
    <citation type="submission" date="2022-01" db="EMBL/GenBank/DDBJ databases">
        <authorList>
            <person name="Yamashiro T."/>
            <person name="Shiraishi A."/>
            <person name="Satake H."/>
            <person name="Nakayama K."/>
        </authorList>
    </citation>
    <scope>NUCLEOTIDE SEQUENCE</scope>
</reference>
<sequence>MPSSETNISNSRRTLCRFPLFPQSPPKLGFDRYSKFLDRSSRSRGLSGLPKQIPHRYKLAIYSGVVQSLAQKGVCTWASSQSFSTRESKFPWWIDNHVNLCLYTMKLGELILPSLFGSIFHKGTWKMEYHQCFGKPGPSTDFELPQSRLQWRARLFLRVSMVELKPFCRAVQA</sequence>
<comment type="caution">
    <text evidence="1">The sequence shown here is derived from an EMBL/GenBank/DDBJ whole genome shotgun (WGS) entry which is preliminary data.</text>
</comment>
<evidence type="ECO:0000313" key="1">
    <source>
        <dbReference type="EMBL" id="GJS99217.1"/>
    </source>
</evidence>
<organism evidence="1 2">
    <name type="scientific">Tanacetum coccineum</name>
    <dbReference type="NCBI Taxonomy" id="301880"/>
    <lineage>
        <taxon>Eukaryota</taxon>
        <taxon>Viridiplantae</taxon>
        <taxon>Streptophyta</taxon>
        <taxon>Embryophyta</taxon>
        <taxon>Tracheophyta</taxon>
        <taxon>Spermatophyta</taxon>
        <taxon>Magnoliopsida</taxon>
        <taxon>eudicotyledons</taxon>
        <taxon>Gunneridae</taxon>
        <taxon>Pentapetalae</taxon>
        <taxon>asterids</taxon>
        <taxon>campanulids</taxon>
        <taxon>Asterales</taxon>
        <taxon>Asteraceae</taxon>
        <taxon>Asteroideae</taxon>
        <taxon>Anthemideae</taxon>
        <taxon>Anthemidinae</taxon>
        <taxon>Tanacetum</taxon>
    </lineage>
</organism>
<dbReference type="EMBL" id="BQNB010012102">
    <property type="protein sequence ID" value="GJS99217.1"/>
    <property type="molecule type" value="Genomic_DNA"/>
</dbReference>
<gene>
    <name evidence="1" type="ORF">Tco_0820387</name>
</gene>
<keyword evidence="2" id="KW-1185">Reference proteome</keyword>
<name>A0ABQ5ADB5_9ASTR</name>
<evidence type="ECO:0000313" key="2">
    <source>
        <dbReference type="Proteomes" id="UP001151760"/>
    </source>
</evidence>
<accession>A0ABQ5ADB5</accession>
<proteinExistence type="predicted"/>
<dbReference type="Proteomes" id="UP001151760">
    <property type="component" value="Unassembled WGS sequence"/>
</dbReference>
<reference evidence="1" key="1">
    <citation type="journal article" date="2022" name="Int. J. Mol. Sci.">
        <title>Draft Genome of Tanacetum Coccineum: Genomic Comparison of Closely Related Tanacetum-Family Plants.</title>
        <authorList>
            <person name="Yamashiro T."/>
            <person name="Shiraishi A."/>
            <person name="Nakayama K."/>
            <person name="Satake H."/>
        </authorList>
    </citation>
    <scope>NUCLEOTIDE SEQUENCE</scope>
</reference>